<dbReference type="PRINTS" id="PR00112">
    <property type="entry name" value="ACYLPHPHTASE"/>
</dbReference>
<reference evidence="7 8" key="1">
    <citation type="submission" date="2017-07" db="EMBL/GenBank/DDBJ databases">
        <title>Isolation and whole genome analysis of endospore-forming bacteria from heroin.</title>
        <authorList>
            <person name="Kalinowski J."/>
            <person name="Ahrens B."/>
            <person name="Al-Dilaimi A."/>
            <person name="Winkler A."/>
            <person name="Wibberg D."/>
            <person name="Schleenbecker U."/>
            <person name="Ruckert C."/>
            <person name="Wolfel R."/>
            <person name="Grass G."/>
        </authorList>
    </citation>
    <scope>NUCLEOTIDE SEQUENCE [LARGE SCALE GENOMIC DNA]</scope>
    <source>
        <strain evidence="7 8">7539</strain>
    </source>
</reference>
<dbReference type="EC" id="3.6.1.7" evidence="2 5"/>
<dbReference type="RefSeq" id="WP_011246975.1">
    <property type="nucleotide sequence ID" value="NZ_BOQQ01000003.1"/>
</dbReference>
<protein>
    <recommendedName>
        <fullName evidence="3 5">acylphosphatase</fullName>
        <ecNumber evidence="2 5">3.6.1.7</ecNumber>
    </recommendedName>
</protein>
<dbReference type="InterPro" id="IPR017968">
    <property type="entry name" value="Acylphosphatase_CS"/>
</dbReference>
<evidence type="ECO:0000256" key="6">
    <source>
        <dbReference type="RuleBase" id="RU004168"/>
    </source>
</evidence>
<gene>
    <name evidence="7" type="ORF">CHH72_03355</name>
</gene>
<evidence type="ECO:0000256" key="2">
    <source>
        <dbReference type="ARBA" id="ARBA00012150"/>
    </source>
</evidence>
<organism evidence="7 8">
    <name type="scientific">Shouchella clausii</name>
    <name type="common">Alkalihalobacillus clausii</name>
    <dbReference type="NCBI Taxonomy" id="79880"/>
    <lineage>
        <taxon>Bacteria</taxon>
        <taxon>Bacillati</taxon>
        <taxon>Bacillota</taxon>
        <taxon>Bacilli</taxon>
        <taxon>Bacillales</taxon>
        <taxon>Bacillaceae</taxon>
        <taxon>Shouchella</taxon>
    </lineage>
</organism>
<evidence type="ECO:0000256" key="4">
    <source>
        <dbReference type="ARBA" id="ARBA00047645"/>
    </source>
</evidence>
<sequence>MKRYEVEVTGRVQGVGFRAFVEQTASQYPVTGTVQNRPEGSVVIQVQGEETEIEQFLAKVGQGNHFAKVEHMEKKEIPKKEKEGRFSTIY</sequence>
<dbReference type="AlphaFoldDB" id="A0A268P2P6"/>
<dbReference type="PROSITE" id="PS00150">
    <property type="entry name" value="ACYLPHOSPHATASE_1"/>
    <property type="match status" value="1"/>
</dbReference>
<keyword evidence="5" id="KW-0378">Hydrolase</keyword>
<comment type="catalytic activity">
    <reaction evidence="4 5">
        <text>an acyl phosphate + H2O = a carboxylate + phosphate + H(+)</text>
        <dbReference type="Rhea" id="RHEA:14965"/>
        <dbReference type="ChEBI" id="CHEBI:15377"/>
        <dbReference type="ChEBI" id="CHEBI:15378"/>
        <dbReference type="ChEBI" id="CHEBI:29067"/>
        <dbReference type="ChEBI" id="CHEBI:43474"/>
        <dbReference type="ChEBI" id="CHEBI:59918"/>
        <dbReference type="EC" id="3.6.1.7"/>
    </reaction>
</comment>
<dbReference type="PROSITE" id="PS51160">
    <property type="entry name" value="ACYLPHOSPHATASE_3"/>
    <property type="match status" value="1"/>
</dbReference>
<evidence type="ECO:0000313" key="7">
    <source>
        <dbReference type="EMBL" id="PAE90036.1"/>
    </source>
</evidence>
<dbReference type="InterPro" id="IPR001792">
    <property type="entry name" value="Acylphosphatase-like_dom"/>
</dbReference>
<dbReference type="PANTHER" id="PTHR47268:SF4">
    <property type="entry name" value="ACYLPHOSPHATASE"/>
    <property type="match status" value="1"/>
</dbReference>
<name>A0A268P2P6_SHOCL</name>
<comment type="similarity">
    <text evidence="1 6">Belongs to the acylphosphatase family.</text>
</comment>
<feature type="active site" evidence="5">
    <location>
        <position position="18"/>
    </location>
</feature>
<dbReference type="GO" id="GO:0003998">
    <property type="term" value="F:acylphosphatase activity"/>
    <property type="evidence" value="ECO:0007669"/>
    <property type="project" value="UniProtKB-EC"/>
</dbReference>
<dbReference type="EMBL" id="NPCC01000005">
    <property type="protein sequence ID" value="PAE90036.1"/>
    <property type="molecule type" value="Genomic_DNA"/>
</dbReference>
<evidence type="ECO:0000256" key="1">
    <source>
        <dbReference type="ARBA" id="ARBA00005614"/>
    </source>
</evidence>
<comment type="caution">
    <text evidence="7">The sequence shown here is derived from an EMBL/GenBank/DDBJ whole genome shotgun (WGS) entry which is preliminary data.</text>
</comment>
<dbReference type="Gene3D" id="3.30.70.100">
    <property type="match status" value="1"/>
</dbReference>
<evidence type="ECO:0000313" key="8">
    <source>
        <dbReference type="Proteomes" id="UP000216207"/>
    </source>
</evidence>
<feature type="active site" evidence="5">
    <location>
        <position position="36"/>
    </location>
</feature>
<dbReference type="InterPro" id="IPR036046">
    <property type="entry name" value="Acylphosphatase-like_dom_sf"/>
</dbReference>
<dbReference type="InterPro" id="IPR020456">
    <property type="entry name" value="Acylphosphatase"/>
</dbReference>
<accession>A0A268P2P6</accession>
<dbReference type="Pfam" id="PF00708">
    <property type="entry name" value="Acylphosphatase"/>
    <property type="match status" value="1"/>
</dbReference>
<dbReference type="PANTHER" id="PTHR47268">
    <property type="entry name" value="ACYLPHOSPHATASE"/>
    <property type="match status" value="1"/>
</dbReference>
<evidence type="ECO:0000256" key="5">
    <source>
        <dbReference type="PROSITE-ProRule" id="PRU00520"/>
    </source>
</evidence>
<dbReference type="OMA" id="EKQFRIM"/>
<dbReference type="Proteomes" id="UP000216207">
    <property type="component" value="Unassembled WGS sequence"/>
</dbReference>
<evidence type="ECO:0000256" key="3">
    <source>
        <dbReference type="ARBA" id="ARBA00015991"/>
    </source>
</evidence>
<dbReference type="SUPFAM" id="SSF54975">
    <property type="entry name" value="Acylphosphatase/BLUF domain-like"/>
    <property type="match status" value="1"/>
</dbReference>
<proteinExistence type="inferred from homology"/>